<dbReference type="SUPFAM" id="SSF64602">
    <property type="entry name" value="F1 ATPase inhibitor, IF1, C-terminal domain"/>
    <property type="match status" value="1"/>
</dbReference>
<proteinExistence type="inferred from homology"/>
<evidence type="ECO:0000256" key="2">
    <source>
        <dbReference type="ARBA" id="ARBA00010901"/>
    </source>
</evidence>
<reference evidence="9 10" key="1">
    <citation type="journal article" date="2018" name="G3 (Bethesda)">
        <title>A High-Quality Reference Genome for the Invasive Mosquitofish Gambusia affinis Using a Chicago Library.</title>
        <authorList>
            <person name="Hoffberg S.L."/>
            <person name="Troendle N.J."/>
            <person name="Glenn T.C."/>
            <person name="Mahmud O."/>
            <person name="Louha S."/>
            <person name="Chalopin D."/>
            <person name="Bennetzen J.L."/>
            <person name="Mauricio R."/>
        </authorList>
    </citation>
    <scope>NUCLEOTIDE SEQUENCE [LARGE SCALE GENOMIC DNA]</scope>
    <source>
        <strain evidence="9">NE01/NJP1002.9</strain>
        <tissue evidence="9">Muscle</tissue>
    </source>
</reference>
<feature type="region of interest" description="Disordered" evidence="8">
    <location>
        <begin position="136"/>
        <end position="160"/>
    </location>
</feature>
<organism evidence="9 10">
    <name type="scientific">Gambusia affinis</name>
    <name type="common">Western mosquitofish</name>
    <name type="synonym">Heterandria affinis</name>
    <dbReference type="NCBI Taxonomy" id="33528"/>
    <lineage>
        <taxon>Eukaryota</taxon>
        <taxon>Metazoa</taxon>
        <taxon>Chordata</taxon>
        <taxon>Craniata</taxon>
        <taxon>Vertebrata</taxon>
        <taxon>Euteleostomi</taxon>
        <taxon>Actinopterygii</taxon>
        <taxon>Neopterygii</taxon>
        <taxon>Teleostei</taxon>
        <taxon>Neoteleostei</taxon>
        <taxon>Acanthomorphata</taxon>
        <taxon>Ovalentaria</taxon>
        <taxon>Atherinomorphae</taxon>
        <taxon>Cyprinodontiformes</taxon>
        <taxon>Poeciliidae</taxon>
        <taxon>Poeciliinae</taxon>
        <taxon>Gambusia</taxon>
    </lineage>
</organism>
<comment type="similarity">
    <text evidence="2">Belongs to the ATPase inhibitor family.</text>
</comment>
<dbReference type="PANTHER" id="PTHR48417:SF1">
    <property type="entry name" value="ATP SYNTHASE F1 SUBUNIT EPSILON"/>
    <property type="match status" value="1"/>
</dbReference>
<evidence type="ECO:0000256" key="5">
    <source>
        <dbReference type="ARBA" id="ARBA00023128"/>
    </source>
</evidence>
<protein>
    <recommendedName>
        <fullName evidence="11">ATPase inhibitor, mitochondrial</fullName>
    </recommendedName>
</protein>
<keyword evidence="4" id="KW-0175">Coiled coil</keyword>
<dbReference type="InterPro" id="IPR007648">
    <property type="entry name" value="ATPase_inhibitor_mt"/>
</dbReference>
<comment type="function">
    <text evidence="7">Endogenous F(1)F(o)-ATPase inhibitor limiting ATP depletion when the mitochondrial membrane potential falls below a threshold and the F(1)F(o)-ATP synthase starts hydrolyzing ATP to pump protons out of the mitochondrial matrix. Required to avoid the consumption of cellular ATP when the F(1)F(o)-ATP synthase enzyme acts as an ATP hydrolase. Indirectly acts as a regulator of heme synthesis in erythroid tissues: regulates heme synthesis by modulating the mitochondrial pH and redox potential, allowing FECH to efficiently catalyze the incorporation of iron into protoporphyrin IX to produce heme.</text>
</comment>
<feature type="region of interest" description="Disordered" evidence="8">
    <location>
        <begin position="233"/>
        <end position="252"/>
    </location>
</feature>
<evidence type="ECO:0000256" key="3">
    <source>
        <dbReference type="ARBA" id="ARBA00022946"/>
    </source>
</evidence>
<comment type="subunit">
    <text evidence="6">Homodimer; represents the active form and is present at a pH value below 6.5. Homotetramer; represents the inactive form and is present at a pH value above 7.0.</text>
</comment>
<evidence type="ECO:0000256" key="8">
    <source>
        <dbReference type="SAM" id="MobiDB-lite"/>
    </source>
</evidence>
<evidence type="ECO:0000313" key="9">
    <source>
        <dbReference type="EMBL" id="PWA15207.1"/>
    </source>
</evidence>
<keyword evidence="10" id="KW-1185">Reference proteome</keyword>
<dbReference type="PANTHER" id="PTHR48417">
    <property type="entry name" value="ATP SYNTHASE F1 SUBUNIT EPSILON"/>
    <property type="match status" value="1"/>
</dbReference>
<dbReference type="EMBL" id="NHOQ01002733">
    <property type="protein sequence ID" value="PWA15207.1"/>
    <property type="molecule type" value="Genomic_DNA"/>
</dbReference>
<comment type="subcellular location">
    <subcellularLocation>
        <location evidence="1">Mitochondrion</location>
    </subcellularLocation>
</comment>
<name>A0A315UU32_GAMAF</name>
<dbReference type="Pfam" id="PF04568">
    <property type="entry name" value="IATP"/>
    <property type="match status" value="1"/>
</dbReference>
<dbReference type="Proteomes" id="UP000250572">
    <property type="component" value="Unassembled WGS sequence"/>
</dbReference>
<evidence type="ECO:0000256" key="4">
    <source>
        <dbReference type="ARBA" id="ARBA00023054"/>
    </source>
</evidence>
<dbReference type="GO" id="GO:0042030">
    <property type="term" value="F:ATPase inhibitor activity"/>
    <property type="evidence" value="ECO:0007669"/>
    <property type="project" value="InterPro"/>
</dbReference>
<dbReference type="AlphaFoldDB" id="A0A315UU32"/>
<evidence type="ECO:0000313" key="10">
    <source>
        <dbReference type="Proteomes" id="UP000250572"/>
    </source>
</evidence>
<comment type="caution">
    <text evidence="9">The sequence shown here is derived from an EMBL/GenBank/DDBJ whole genome shotgun (WGS) entry which is preliminary data.</text>
</comment>
<keyword evidence="5" id="KW-0496">Mitochondrion</keyword>
<keyword evidence="3" id="KW-0809">Transit peptide</keyword>
<evidence type="ECO:0000256" key="6">
    <source>
        <dbReference type="ARBA" id="ARBA00026043"/>
    </source>
</evidence>
<dbReference type="GO" id="GO:0005739">
    <property type="term" value="C:mitochondrion"/>
    <property type="evidence" value="ECO:0007669"/>
    <property type="project" value="UniProtKB-SubCell"/>
</dbReference>
<evidence type="ECO:0000256" key="1">
    <source>
        <dbReference type="ARBA" id="ARBA00004173"/>
    </source>
</evidence>
<sequence length="275" mass="30568">MGPRIIVFKPSARVGRCGLSSELLKLEQGVGGAVSGVHRLDCLWLHRRFPQGVFLDPRSLGFSEDVLDMLALLAAYNFLLQHLSTQLRLHLGNWLLCFRWTGRPYMTKDATQNGGAAKCFHIIRVISGLNRLTQCSTSSAQNPTPALARRPSPLVDSDDETGSSLMVMARLFLRGSLQRCIATQIRLSSDQLGELGKGAGKGGGGGGSVRSAGGAFGKREVAEEEQYFRKKEKEQMEALRKHHSEEIENHKKEIERLKREIDRHQGKIRKLSHDD</sequence>
<accession>A0A315UU32</accession>
<gene>
    <name evidence="9" type="ORF">CCH79_00008657</name>
</gene>
<evidence type="ECO:0000256" key="7">
    <source>
        <dbReference type="ARBA" id="ARBA00046200"/>
    </source>
</evidence>
<dbReference type="STRING" id="33528.ENSGAFP00000005745"/>
<dbReference type="Gene3D" id="1.20.5.500">
    <property type="entry name" value="Single helix bin"/>
    <property type="match status" value="2"/>
</dbReference>
<evidence type="ECO:0008006" key="11">
    <source>
        <dbReference type="Google" id="ProtNLM"/>
    </source>
</evidence>
<dbReference type="FunFam" id="1.20.5.500:FF:000004">
    <property type="entry name" value="ATPase inhibitor A, mitochondrial"/>
    <property type="match status" value="1"/>
</dbReference>